<evidence type="ECO:0000313" key="3">
    <source>
        <dbReference type="Proteomes" id="UP000691718"/>
    </source>
</evidence>
<keyword evidence="3" id="KW-1185">Reference proteome</keyword>
<dbReference type="AlphaFoldDB" id="A0A8S3WET9"/>
<dbReference type="OrthoDB" id="10252227at2759"/>
<dbReference type="Pfam" id="PF12054">
    <property type="entry name" value="DUF3535"/>
    <property type="match status" value="1"/>
</dbReference>
<feature type="domain" description="Mot1 central" evidence="1">
    <location>
        <begin position="4"/>
        <end position="83"/>
    </location>
</feature>
<evidence type="ECO:0000313" key="2">
    <source>
        <dbReference type="EMBL" id="CAG4954847.1"/>
    </source>
</evidence>
<dbReference type="InterPro" id="IPR022707">
    <property type="entry name" value="Mot1_central_dom"/>
</dbReference>
<organism evidence="2 3">
    <name type="scientific">Parnassius apollo</name>
    <name type="common">Apollo butterfly</name>
    <name type="synonym">Papilio apollo</name>
    <dbReference type="NCBI Taxonomy" id="110799"/>
    <lineage>
        <taxon>Eukaryota</taxon>
        <taxon>Metazoa</taxon>
        <taxon>Ecdysozoa</taxon>
        <taxon>Arthropoda</taxon>
        <taxon>Hexapoda</taxon>
        <taxon>Insecta</taxon>
        <taxon>Pterygota</taxon>
        <taxon>Neoptera</taxon>
        <taxon>Endopterygota</taxon>
        <taxon>Lepidoptera</taxon>
        <taxon>Glossata</taxon>
        <taxon>Ditrysia</taxon>
        <taxon>Papilionoidea</taxon>
        <taxon>Papilionidae</taxon>
        <taxon>Parnassiinae</taxon>
        <taxon>Parnassini</taxon>
        <taxon>Parnassius</taxon>
        <taxon>Parnassius</taxon>
    </lineage>
</organism>
<sequence>MLDKHKSILTLREQQCSSERVEPRRGRAPVAAHVAHAHHNLVLDSLFPHEDEARKILRSQRRGATLALTSLTKHFGNELPQKLNY</sequence>
<evidence type="ECO:0000259" key="1">
    <source>
        <dbReference type="Pfam" id="PF12054"/>
    </source>
</evidence>
<proteinExistence type="predicted"/>
<gene>
    <name evidence="2" type="ORF">PAPOLLO_LOCUS5163</name>
</gene>
<comment type="caution">
    <text evidence="2">The sequence shown here is derived from an EMBL/GenBank/DDBJ whole genome shotgun (WGS) entry which is preliminary data.</text>
</comment>
<reference evidence="2" key="1">
    <citation type="submission" date="2021-04" db="EMBL/GenBank/DDBJ databases">
        <authorList>
            <person name="Tunstrom K."/>
        </authorList>
    </citation>
    <scope>NUCLEOTIDE SEQUENCE</scope>
</reference>
<accession>A0A8S3WET9</accession>
<name>A0A8S3WET9_PARAO</name>
<protein>
    <submittedName>
        <fullName evidence="2">(apollo) hypothetical protein</fullName>
    </submittedName>
</protein>
<dbReference type="EMBL" id="CAJQZP010000295">
    <property type="protein sequence ID" value="CAG4954847.1"/>
    <property type="molecule type" value="Genomic_DNA"/>
</dbReference>
<dbReference type="Proteomes" id="UP000691718">
    <property type="component" value="Unassembled WGS sequence"/>
</dbReference>